<dbReference type="AlphaFoldDB" id="Q4T766"/>
<evidence type="ECO:0000256" key="1">
    <source>
        <dbReference type="SAM" id="MobiDB-lite"/>
    </source>
</evidence>
<feature type="compositionally biased region" description="Basic and acidic residues" evidence="1">
    <location>
        <begin position="37"/>
        <end position="52"/>
    </location>
</feature>
<reference evidence="2" key="2">
    <citation type="submission" date="2004-02" db="EMBL/GenBank/DDBJ databases">
        <authorList>
            <consortium name="Genoscope"/>
            <consortium name="Whitehead Institute Centre for Genome Research"/>
        </authorList>
    </citation>
    <scope>NUCLEOTIDE SEQUENCE</scope>
</reference>
<dbReference type="InterPro" id="IPR037789">
    <property type="entry name" value="FIP_classI"/>
</dbReference>
<gene>
    <name evidence="2" type="ORF">GSTENG00005901001</name>
</gene>
<accession>Q4T766</accession>
<dbReference type="PANTHER" id="PTHR15746">
    <property type="entry name" value="RAB11-RELATED"/>
    <property type="match status" value="1"/>
</dbReference>
<name>Q4T766_TETNG</name>
<dbReference type="GO" id="GO:0001891">
    <property type="term" value="C:phagocytic cup"/>
    <property type="evidence" value="ECO:0007669"/>
    <property type="project" value="TreeGrafter"/>
</dbReference>
<organism evidence="2">
    <name type="scientific">Tetraodon nigroviridis</name>
    <name type="common">Spotted green pufferfish</name>
    <name type="synonym">Chelonodon nigroviridis</name>
    <dbReference type="NCBI Taxonomy" id="99883"/>
    <lineage>
        <taxon>Eukaryota</taxon>
        <taxon>Metazoa</taxon>
        <taxon>Chordata</taxon>
        <taxon>Craniata</taxon>
        <taxon>Vertebrata</taxon>
        <taxon>Euteleostomi</taxon>
        <taxon>Actinopterygii</taxon>
        <taxon>Neopterygii</taxon>
        <taxon>Teleostei</taxon>
        <taxon>Neoteleostei</taxon>
        <taxon>Acanthomorphata</taxon>
        <taxon>Eupercaria</taxon>
        <taxon>Tetraodontiformes</taxon>
        <taxon>Tetradontoidea</taxon>
        <taxon>Tetraodontidae</taxon>
        <taxon>Tetraodon</taxon>
    </lineage>
</organism>
<reference evidence="2" key="1">
    <citation type="journal article" date="2004" name="Nature">
        <title>Genome duplication in the teleost fish Tetraodon nigroviridis reveals the early vertebrate proto-karyotype.</title>
        <authorList>
            <person name="Jaillon O."/>
            <person name="Aury J.-M."/>
            <person name="Brunet F."/>
            <person name="Petit J.-L."/>
            <person name="Stange-Thomann N."/>
            <person name="Mauceli E."/>
            <person name="Bouneau L."/>
            <person name="Fischer C."/>
            <person name="Ozouf-Costaz C."/>
            <person name="Bernot A."/>
            <person name="Nicaud S."/>
            <person name="Jaffe D."/>
            <person name="Fisher S."/>
            <person name="Lutfalla G."/>
            <person name="Dossat C."/>
            <person name="Segurens B."/>
            <person name="Dasilva C."/>
            <person name="Salanoubat M."/>
            <person name="Levy M."/>
            <person name="Boudet N."/>
            <person name="Castellano S."/>
            <person name="Anthouard V."/>
            <person name="Jubin C."/>
            <person name="Castelli V."/>
            <person name="Katinka M."/>
            <person name="Vacherie B."/>
            <person name="Biemont C."/>
            <person name="Skalli Z."/>
            <person name="Cattolico L."/>
            <person name="Poulain J."/>
            <person name="De Berardinis V."/>
            <person name="Cruaud C."/>
            <person name="Duprat S."/>
            <person name="Brottier P."/>
            <person name="Coutanceau J.-P."/>
            <person name="Gouzy J."/>
            <person name="Parra G."/>
            <person name="Lardier G."/>
            <person name="Chapple C."/>
            <person name="McKernan K.J."/>
            <person name="McEwan P."/>
            <person name="Bosak S."/>
            <person name="Kellis M."/>
            <person name="Volff J.-N."/>
            <person name="Guigo R."/>
            <person name="Zody M.C."/>
            <person name="Mesirov J."/>
            <person name="Lindblad-Toh K."/>
            <person name="Birren B."/>
            <person name="Nusbaum C."/>
            <person name="Kahn D."/>
            <person name="Robinson-Rechavi M."/>
            <person name="Laudet V."/>
            <person name="Schachter V."/>
            <person name="Quetier F."/>
            <person name="Saurin W."/>
            <person name="Scarpelli C."/>
            <person name="Wincker P."/>
            <person name="Lander E.S."/>
            <person name="Weissenbach J."/>
            <person name="Roest Crollius H."/>
        </authorList>
    </citation>
    <scope>NUCLEOTIDE SEQUENCE [LARGE SCALE GENOMIC DNA]</scope>
</reference>
<feature type="region of interest" description="Disordered" evidence="1">
    <location>
        <begin position="37"/>
        <end position="107"/>
    </location>
</feature>
<dbReference type="GO" id="GO:0031267">
    <property type="term" value="F:small GTPase binding"/>
    <property type="evidence" value="ECO:0007669"/>
    <property type="project" value="InterPro"/>
</dbReference>
<feature type="non-terminal residue" evidence="2">
    <location>
        <position position="119"/>
    </location>
</feature>
<feature type="non-terminal residue" evidence="2">
    <location>
        <position position="1"/>
    </location>
</feature>
<protein>
    <submittedName>
        <fullName evidence="2">(spotted green pufferfish) hypothetical protein</fullName>
    </submittedName>
</protein>
<dbReference type="EMBL" id="CAAE01008269">
    <property type="protein sequence ID" value="CAF91266.1"/>
    <property type="molecule type" value="Genomic_DNA"/>
</dbReference>
<proteinExistence type="predicted"/>
<dbReference type="OrthoDB" id="8956628at2759"/>
<comment type="caution">
    <text evidence="2">The sequence shown here is derived from an EMBL/GenBank/DDBJ whole genome shotgun (WGS) entry which is preliminary data.</text>
</comment>
<dbReference type="PANTHER" id="PTHR15746:SF20">
    <property type="entry name" value="RAB11 FAMILY-INTERACTING PROTEIN 2"/>
    <property type="match status" value="1"/>
</dbReference>
<dbReference type="GO" id="GO:0045055">
    <property type="term" value="P:regulated exocytosis"/>
    <property type="evidence" value="ECO:0007669"/>
    <property type="project" value="TreeGrafter"/>
</dbReference>
<evidence type="ECO:0000313" key="2">
    <source>
        <dbReference type="EMBL" id="CAF91266.1"/>
    </source>
</evidence>
<dbReference type="HOGENOM" id="CLU_015242_0_0_1"/>
<dbReference type="KEGG" id="tng:GSTEN00005901G001"/>
<dbReference type="GO" id="GO:0005768">
    <property type="term" value="C:endosome"/>
    <property type="evidence" value="ECO:0007669"/>
    <property type="project" value="TreeGrafter"/>
</dbReference>
<sequence length="119" mass="13291">WYFLESKPGKKKKERGRIEVSIQFMRNNMTASMFDLSMKEKPRSPFSKLKDKMKGRKHDGGFGDTSSAVLPHSAMCDSESNSVPKPQAQPEVKAKRPLLAGTHKLSAAHSMSDLIGTHF</sequence>